<proteinExistence type="predicted"/>
<evidence type="ECO:0000313" key="4">
    <source>
        <dbReference type="Proteomes" id="UP000321947"/>
    </source>
</evidence>
<name>A0A5A7TXV4_CUCMM</name>
<dbReference type="Proteomes" id="UP000321393">
    <property type="component" value="Unassembled WGS sequence"/>
</dbReference>
<comment type="caution">
    <text evidence="1">The sequence shown here is derived from an EMBL/GenBank/DDBJ whole genome shotgun (WGS) entry which is preliminary data.</text>
</comment>
<evidence type="ECO:0000313" key="2">
    <source>
        <dbReference type="EMBL" id="TYK02404.1"/>
    </source>
</evidence>
<protein>
    <submittedName>
        <fullName evidence="1">Retrotransposon gag protein</fullName>
    </submittedName>
</protein>
<dbReference type="OrthoDB" id="909915at2759"/>
<organism evidence="1 3">
    <name type="scientific">Cucumis melo var. makuwa</name>
    <name type="common">Oriental melon</name>
    <dbReference type="NCBI Taxonomy" id="1194695"/>
    <lineage>
        <taxon>Eukaryota</taxon>
        <taxon>Viridiplantae</taxon>
        <taxon>Streptophyta</taxon>
        <taxon>Embryophyta</taxon>
        <taxon>Tracheophyta</taxon>
        <taxon>Spermatophyta</taxon>
        <taxon>Magnoliopsida</taxon>
        <taxon>eudicotyledons</taxon>
        <taxon>Gunneridae</taxon>
        <taxon>Pentapetalae</taxon>
        <taxon>rosids</taxon>
        <taxon>fabids</taxon>
        <taxon>Cucurbitales</taxon>
        <taxon>Cucurbitaceae</taxon>
        <taxon>Benincaseae</taxon>
        <taxon>Cucumis</taxon>
    </lineage>
</organism>
<dbReference type="EMBL" id="SSTE01013075">
    <property type="protein sequence ID" value="KAA0047768.1"/>
    <property type="molecule type" value="Genomic_DNA"/>
</dbReference>
<accession>A0A5A7TXV4</accession>
<reference evidence="3 4" key="1">
    <citation type="submission" date="2019-08" db="EMBL/GenBank/DDBJ databases">
        <title>Draft genome sequences of two oriental melons (Cucumis melo L. var makuwa).</title>
        <authorList>
            <person name="Kwon S.-Y."/>
        </authorList>
    </citation>
    <scope>NUCLEOTIDE SEQUENCE [LARGE SCALE GENOMIC DNA]</scope>
    <source>
        <strain evidence="4">cv. Chang Bougi</strain>
        <strain evidence="3">cv. SW 3</strain>
        <tissue evidence="1">Leaf</tissue>
    </source>
</reference>
<dbReference type="EMBL" id="SSTD01015655">
    <property type="protein sequence ID" value="TYK02404.1"/>
    <property type="molecule type" value="Genomic_DNA"/>
</dbReference>
<dbReference type="AlphaFoldDB" id="A0A5A7TXV4"/>
<sequence>MKLSIASRGTKDFPVPKLIQLSECKRPEQARKVDDPNYCKYHRVIGSSVTQ</sequence>
<evidence type="ECO:0000313" key="1">
    <source>
        <dbReference type="EMBL" id="KAA0047768.1"/>
    </source>
</evidence>
<gene>
    <name evidence="2" type="ORF">E5676_scaffold155G001110</name>
    <name evidence="1" type="ORF">E6C27_scaffold1059G00310</name>
</gene>
<dbReference type="Proteomes" id="UP000321947">
    <property type="component" value="Unassembled WGS sequence"/>
</dbReference>
<evidence type="ECO:0000313" key="3">
    <source>
        <dbReference type="Proteomes" id="UP000321393"/>
    </source>
</evidence>